<protein>
    <submittedName>
        <fullName evidence="1">Uncharacterized protein</fullName>
    </submittedName>
</protein>
<organism evidence="1 2">
    <name type="scientific">Mesorhizobium australicum</name>
    <dbReference type="NCBI Taxonomy" id="536018"/>
    <lineage>
        <taxon>Bacteria</taxon>
        <taxon>Pseudomonadati</taxon>
        <taxon>Pseudomonadota</taxon>
        <taxon>Alphaproteobacteria</taxon>
        <taxon>Hyphomicrobiales</taxon>
        <taxon>Phyllobacteriaceae</taxon>
        <taxon>Mesorhizobium</taxon>
    </lineage>
</organism>
<dbReference type="RefSeq" id="WP_085464645.1">
    <property type="nucleotide sequence ID" value="NZ_FXBL01000004.1"/>
</dbReference>
<dbReference type="Proteomes" id="UP000193083">
    <property type="component" value="Unassembled WGS sequence"/>
</dbReference>
<keyword evidence="2" id="KW-1185">Reference proteome</keyword>
<proteinExistence type="predicted"/>
<evidence type="ECO:0000313" key="2">
    <source>
        <dbReference type="Proteomes" id="UP000193083"/>
    </source>
</evidence>
<sequence>MPRLEPIRDWFDPWSSRRFLPTAEEVCAQEEERERRRVERHNRKIAKKLAAEAAEQSLAREAKE</sequence>
<evidence type="ECO:0000313" key="1">
    <source>
        <dbReference type="EMBL" id="SMH42376.1"/>
    </source>
</evidence>
<reference evidence="1 2" key="1">
    <citation type="submission" date="2017-04" db="EMBL/GenBank/DDBJ databases">
        <authorList>
            <person name="Afonso C.L."/>
            <person name="Miller P.J."/>
            <person name="Scott M.A."/>
            <person name="Spackman E."/>
            <person name="Goraichik I."/>
            <person name="Dimitrov K.M."/>
            <person name="Suarez D.L."/>
            <person name="Swayne D.E."/>
        </authorList>
    </citation>
    <scope>NUCLEOTIDE SEQUENCE [LARGE SCALE GENOMIC DNA]</scope>
    <source>
        <strain evidence="1 2">B5P</strain>
    </source>
</reference>
<dbReference type="AlphaFoldDB" id="A0A1X7NVW3"/>
<accession>A0A1X7NVW3</accession>
<gene>
    <name evidence="1" type="ORF">SAMN02982922_2736</name>
</gene>
<dbReference type="EMBL" id="FXBL01000004">
    <property type="protein sequence ID" value="SMH42376.1"/>
    <property type="molecule type" value="Genomic_DNA"/>
</dbReference>
<name>A0A1X7NVW3_9HYPH</name>